<dbReference type="RefSeq" id="WP_068827189.1">
    <property type="nucleotide sequence ID" value="NZ_CP014224.1"/>
</dbReference>
<evidence type="ECO:0000313" key="1">
    <source>
        <dbReference type="EMBL" id="ANW96746.1"/>
    </source>
</evidence>
<dbReference type="OrthoDB" id="1355385at2"/>
<dbReference type="STRING" id="1790137.AXE80_10870"/>
<keyword evidence="2" id="KW-1185">Reference proteome</keyword>
<reference evidence="1 2" key="1">
    <citation type="submission" date="2016-02" db="EMBL/GenBank/DDBJ databases">
        <authorList>
            <person name="Wen L."/>
            <person name="He K."/>
            <person name="Yang H."/>
        </authorList>
    </citation>
    <scope>NUCLEOTIDE SEQUENCE [LARGE SCALE GENOMIC DNA]</scope>
    <source>
        <strain evidence="1 2">CZ1127</strain>
    </source>
</reference>
<sequence>MNTIEFPKINLQVDLPEYIDEFTYHQYLKYCELMVMFQNKEISFFELKVLLLYHCLNMVVDDKTKLSEAECQEKNYNIYVATTLLDNLFNIETDGNKIRVTHSLLFVDNKIKSITHNNKIYIGPDDLFSNITFIEHIEATYAFSQYAQTKDEYWLNTLVAILYRPQKPDTEENRISGFDGDKRLPFYPATVEARTEEFKTIPFHVKYGVFLWFWAVEEFIATATELDVKGHKCDMTVIFNAKANKQKSIGMPGVLFSLAETRVFGNRKETEQEPYLNILLRLYQNHIDIENAKAKNNVKN</sequence>
<protein>
    <submittedName>
        <fullName evidence="1">Uncharacterized protein</fullName>
    </submittedName>
</protein>
<proteinExistence type="predicted"/>
<gene>
    <name evidence="1" type="ORF">AXE80_10870</name>
</gene>
<dbReference type="Proteomes" id="UP000092967">
    <property type="component" value="Chromosome"/>
</dbReference>
<accession>A0A1B1Y7L0</accession>
<organism evidence="1 2">
    <name type="scientific">Wenyingzhuangia fucanilytica</name>
    <dbReference type="NCBI Taxonomy" id="1790137"/>
    <lineage>
        <taxon>Bacteria</taxon>
        <taxon>Pseudomonadati</taxon>
        <taxon>Bacteroidota</taxon>
        <taxon>Flavobacteriia</taxon>
        <taxon>Flavobacteriales</taxon>
        <taxon>Flavobacteriaceae</taxon>
        <taxon>Wenyingzhuangia</taxon>
    </lineage>
</organism>
<evidence type="ECO:0000313" key="2">
    <source>
        <dbReference type="Proteomes" id="UP000092967"/>
    </source>
</evidence>
<dbReference type="EMBL" id="CP014224">
    <property type="protein sequence ID" value="ANW96746.1"/>
    <property type="molecule type" value="Genomic_DNA"/>
</dbReference>
<name>A0A1B1Y7L0_9FLAO</name>
<dbReference type="AlphaFoldDB" id="A0A1B1Y7L0"/>
<dbReference type="KEGG" id="wfu:AXE80_10870"/>